<dbReference type="AlphaFoldDB" id="A0A846XG62"/>
<dbReference type="Pfam" id="PF17197">
    <property type="entry name" value="DUF5134"/>
    <property type="match status" value="1"/>
</dbReference>
<dbReference type="EMBL" id="JAAXOO010000001">
    <property type="protein sequence ID" value="NKY32874.1"/>
    <property type="molecule type" value="Genomic_DNA"/>
</dbReference>
<evidence type="ECO:0000313" key="2">
    <source>
        <dbReference type="EMBL" id="NKY32874.1"/>
    </source>
</evidence>
<dbReference type="Proteomes" id="UP000565715">
    <property type="component" value="Unassembled WGS sequence"/>
</dbReference>
<proteinExistence type="predicted"/>
<keyword evidence="1" id="KW-0472">Membrane</keyword>
<feature type="transmembrane region" description="Helical" evidence="1">
    <location>
        <begin position="58"/>
        <end position="75"/>
    </location>
</feature>
<feature type="transmembrane region" description="Helical" evidence="1">
    <location>
        <begin position="114"/>
        <end position="134"/>
    </location>
</feature>
<dbReference type="InterPro" id="IPR033458">
    <property type="entry name" value="DUF5134"/>
</dbReference>
<feature type="transmembrane region" description="Helical" evidence="1">
    <location>
        <begin position="81"/>
        <end position="102"/>
    </location>
</feature>
<feature type="transmembrane region" description="Helical" evidence="1">
    <location>
        <begin position="6"/>
        <end position="28"/>
    </location>
</feature>
<evidence type="ECO:0000313" key="3">
    <source>
        <dbReference type="Proteomes" id="UP000565715"/>
    </source>
</evidence>
<comment type="caution">
    <text evidence="2">The sequence shown here is derived from an EMBL/GenBank/DDBJ whole genome shotgun (WGS) entry which is preliminary data.</text>
</comment>
<accession>A0A846XG62</accession>
<dbReference type="RefSeq" id="WP_068037735.1">
    <property type="nucleotide sequence ID" value="NZ_JAAXOO010000001.1"/>
</dbReference>
<sequence>MGEFGLDQTALRVCAALAFTITAAMVAARMTSRQAHAGQRDPAGAGCGSADSDHESDAAHLLMCAVMSVMVLFPVQVHAHALHGVLLAMTLVFGLLLAARVVGSRSSRPGQAGALGYHLIAAGVMLATMSGHSAGGHGGGPGGVPVTILALLFLADAVAVAVTALRGDRLWWAVHTAAPGRGLPLGVLPHVIMDLGMAYMLAAAAFG</sequence>
<gene>
    <name evidence="2" type="ORF">HGA13_07265</name>
</gene>
<reference evidence="2 3" key="1">
    <citation type="submission" date="2020-04" db="EMBL/GenBank/DDBJ databases">
        <title>MicrobeNet Type strains.</title>
        <authorList>
            <person name="Nicholson A.C."/>
        </authorList>
    </citation>
    <scope>NUCLEOTIDE SEQUENCE [LARGE SCALE GENOMIC DNA]</scope>
    <source>
        <strain evidence="2 3">DSM 45078</strain>
    </source>
</reference>
<feature type="transmembrane region" description="Helical" evidence="1">
    <location>
        <begin position="146"/>
        <end position="165"/>
    </location>
</feature>
<organism evidence="2 3">
    <name type="scientific">Nocardia speluncae</name>
    <dbReference type="NCBI Taxonomy" id="419477"/>
    <lineage>
        <taxon>Bacteria</taxon>
        <taxon>Bacillati</taxon>
        <taxon>Actinomycetota</taxon>
        <taxon>Actinomycetes</taxon>
        <taxon>Mycobacteriales</taxon>
        <taxon>Nocardiaceae</taxon>
        <taxon>Nocardia</taxon>
    </lineage>
</organism>
<keyword evidence="3" id="KW-1185">Reference proteome</keyword>
<name>A0A846XG62_9NOCA</name>
<keyword evidence="1" id="KW-1133">Transmembrane helix</keyword>
<protein>
    <submittedName>
        <fullName evidence="2">DUF5134 domain-containing protein</fullName>
    </submittedName>
</protein>
<evidence type="ECO:0000256" key="1">
    <source>
        <dbReference type="SAM" id="Phobius"/>
    </source>
</evidence>
<keyword evidence="1" id="KW-0812">Transmembrane</keyword>
<feature type="transmembrane region" description="Helical" evidence="1">
    <location>
        <begin position="185"/>
        <end position="206"/>
    </location>
</feature>